<name>A0A3G9G291_9CAUL</name>
<evidence type="ECO:0000313" key="3">
    <source>
        <dbReference type="EMBL" id="BBF81420.1"/>
    </source>
</evidence>
<dbReference type="AlphaFoldDB" id="A0A3G9G291"/>
<dbReference type="InterPro" id="IPR020023">
    <property type="entry name" value="PseG"/>
</dbReference>
<evidence type="ECO:0000256" key="1">
    <source>
        <dbReference type="PIRSR" id="PIRSR620023-1"/>
    </source>
</evidence>
<dbReference type="EC" id="2.7.7.43" evidence="3"/>
<dbReference type="Gene3D" id="3.40.50.11190">
    <property type="match status" value="1"/>
</dbReference>
<dbReference type="SUPFAM" id="SSF53756">
    <property type="entry name" value="UDP-Glycosyltransferase/glycogen phosphorylase"/>
    <property type="match status" value="1"/>
</dbReference>
<reference evidence="4" key="1">
    <citation type="journal article" date="2017" name="Biotechnol. Biofuels">
        <title>Evaluation of environmental bacterial communities as a factor affecting the growth of duckweed Lemna minor.</title>
        <authorList>
            <person name="Ishizawa H."/>
            <person name="Kuroda M."/>
            <person name="Morikawa M."/>
            <person name="Ike M."/>
        </authorList>
    </citation>
    <scope>NUCLEOTIDE SEQUENCE [LARGE SCALE GENOMIC DNA]</scope>
    <source>
        <strain evidence="4">M6</strain>
    </source>
</reference>
<dbReference type="EMBL" id="AP018827">
    <property type="protein sequence ID" value="BBF81420.1"/>
    <property type="molecule type" value="Genomic_DNA"/>
</dbReference>
<dbReference type="OrthoDB" id="9788924at2"/>
<keyword evidence="3" id="KW-0808">Transferase</keyword>
<feature type="binding site" evidence="2">
    <location>
        <position position="152"/>
    </location>
    <ligand>
        <name>substrate</name>
    </ligand>
</feature>
<accession>A0A3G9G291</accession>
<evidence type="ECO:0000256" key="2">
    <source>
        <dbReference type="PIRSR" id="PIRSR620023-2"/>
    </source>
</evidence>
<reference evidence="4" key="2">
    <citation type="journal article" date="2017" name="Plant Physiol. Biochem.">
        <title>Differential oxidative and antioxidative response of duckweed Lemna minor toward plant growth promoting/inhibiting bacteria.</title>
        <authorList>
            <person name="Ishizawa H."/>
            <person name="Kuroda M."/>
            <person name="Morikawa M."/>
            <person name="Ike M."/>
        </authorList>
    </citation>
    <scope>NUCLEOTIDE SEQUENCE [LARGE SCALE GENOMIC DNA]</scope>
    <source>
        <strain evidence="4">M6</strain>
    </source>
</reference>
<dbReference type="Proteomes" id="UP000278756">
    <property type="component" value="Chromosome 1"/>
</dbReference>
<feature type="active site" description="Proton acceptor" evidence="1">
    <location>
        <position position="17"/>
    </location>
</feature>
<dbReference type="NCBIfam" id="TIGR03590">
    <property type="entry name" value="PseG"/>
    <property type="match status" value="1"/>
</dbReference>
<dbReference type="RefSeq" id="WP_126422493.1">
    <property type="nucleotide sequence ID" value="NZ_AP018827.1"/>
</dbReference>
<dbReference type="GO" id="GO:0008781">
    <property type="term" value="F:N-acylneuraminate cytidylyltransferase activity"/>
    <property type="evidence" value="ECO:0007669"/>
    <property type="project" value="UniProtKB-EC"/>
</dbReference>
<keyword evidence="3" id="KW-0548">Nucleotidyltransferase</keyword>
<sequence length="328" mass="34824">MHLWVRTEASAQIGLGHFMRCFAVAEAARHRGMAVTFLLNESTEAIRSRLAQIGAGCRRLETAIGSPQDAAAIRASVPTGELLLVDSYAVGADFYTDLYADYRLAVFDDLAQVRPLNVHLVINAAASASPEMYAEIAPDAQLCLGPDYAPIRHEFRRTYPTSARAHISVLFGGSDPKGFTTLCAEALLEVAPRYDIRLIVGPANGDVDALRRLCAAHAALKLYLSPDNVAEVLSGASLVVTAAGGSVGEVAAMGLPALVMVVVDNQAALLSASPYPVLDARDGWPDGFKDKVKTLLSDVLGRVSMAAKAHALVDGRGAERIVEAMTRV</sequence>
<organism evidence="3 4">
    <name type="scientific">Asticcacaulis excentricus</name>
    <dbReference type="NCBI Taxonomy" id="78587"/>
    <lineage>
        <taxon>Bacteria</taxon>
        <taxon>Pseudomonadati</taxon>
        <taxon>Pseudomonadota</taxon>
        <taxon>Alphaproteobacteria</taxon>
        <taxon>Caulobacterales</taxon>
        <taxon>Caulobacteraceae</taxon>
        <taxon>Asticcacaulis</taxon>
    </lineage>
</organism>
<gene>
    <name evidence="3" type="ORF">EM6_2019</name>
</gene>
<protein>
    <submittedName>
        <fullName evidence="3">N-acetylneuraminate cytidylyltransferase</fullName>
        <ecNumber evidence="3">2.7.7.43</ecNumber>
    </submittedName>
</protein>
<evidence type="ECO:0000313" key="4">
    <source>
        <dbReference type="Proteomes" id="UP000278756"/>
    </source>
</evidence>
<feature type="binding site" evidence="2">
    <location>
        <position position="249"/>
    </location>
    <ligand>
        <name>substrate</name>
    </ligand>
</feature>
<proteinExistence type="predicted"/>
<dbReference type="Gene3D" id="3.40.50.2000">
    <property type="entry name" value="Glycogen Phosphorylase B"/>
    <property type="match status" value="1"/>
</dbReference>